<dbReference type="PIRSF" id="PIRSF006157">
    <property type="entry name" value="Doxgns_DODA"/>
    <property type="match status" value="1"/>
</dbReference>
<keyword evidence="7" id="KW-0223">Dioxygenase</keyword>
<dbReference type="Gene3D" id="3.40.830.10">
    <property type="entry name" value="LigB-like"/>
    <property type="match status" value="1"/>
</dbReference>
<proteinExistence type="inferred from homology"/>
<dbReference type="AlphaFoldDB" id="E6PEF1"/>
<dbReference type="InterPro" id="IPR014436">
    <property type="entry name" value="Extradiol_dOase_DODA"/>
</dbReference>
<dbReference type="GO" id="GO:0008198">
    <property type="term" value="F:ferrous iron binding"/>
    <property type="evidence" value="ECO:0007669"/>
    <property type="project" value="InterPro"/>
</dbReference>
<dbReference type="PANTHER" id="PTHR30096:SF0">
    <property type="entry name" value="4,5-DOPA DIOXYGENASE EXTRADIOL-LIKE PROTEIN"/>
    <property type="match status" value="1"/>
</dbReference>
<comment type="cofactor">
    <cofactor evidence="1">
        <name>Zn(2+)</name>
        <dbReference type="ChEBI" id="CHEBI:29105"/>
    </cofactor>
</comment>
<comment type="caution">
    <text evidence="7">The sequence shown here is derived from an EMBL/GenBank/DDBJ whole genome shotgun (WGS) entry which is preliminary data.</text>
</comment>
<evidence type="ECO:0000256" key="5">
    <source>
        <dbReference type="ARBA" id="ARBA00023002"/>
    </source>
</evidence>
<keyword evidence="4" id="KW-0862">Zinc</keyword>
<dbReference type="CDD" id="cd07363">
    <property type="entry name" value="45_DOPA_Dioxygenase"/>
    <property type="match status" value="1"/>
</dbReference>
<comment type="similarity">
    <text evidence="2">Belongs to the DODA-type extradiol aromatic ring-opening dioxygenase family.</text>
</comment>
<evidence type="ECO:0000256" key="4">
    <source>
        <dbReference type="ARBA" id="ARBA00022833"/>
    </source>
</evidence>
<evidence type="ECO:0000256" key="1">
    <source>
        <dbReference type="ARBA" id="ARBA00001947"/>
    </source>
</evidence>
<reference evidence="7" key="1">
    <citation type="submission" date="2009-10" db="EMBL/GenBank/DDBJ databases">
        <title>Diversity of trophic interactions inside an arsenic-rich microbial ecosystem.</title>
        <authorList>
            <person name="Bertin P.N."/>
            <person name="Heinrich-Salmeron A."/>
            <person name="Pelletier E."/>
            <person name="Goulhen-Chollet F."/>
            <person name="Arsene-Ploetze F."/>
            <person name="Gallien S."/>
            <person name="Calteau A."/>
            <person name="Vallenet D."/>
            <person name="Casiot C."/>
            <person name="Chane-Woon-Ming B."/>
            <person name="Giloteaux L."/>
            <person name="Barakat M."/>
            <person name="Bonnefoy V."/>
            <person name="Bruneel O."/>
            <person name="Chandler M."/>
            <person name="Cleiss J."/>
            <person name="Duran R."/>
            <person name="Elbaz-Poulichet F."/>
            <person name="Fonknechten N."/>
            <person name="Lauga B."/>
            <person name="Mornico D."/>
            <person name="Ortet P."/>
            <person name="Schaeffer C."/>
            <person name="Siguier P."/>
            <person name="Alexander Thil Smith A."/>
            <person name="Van Dorsselaer A."/>
            <person name="Weissenbach J."/>
            <person name="Medigue C."/>
            <person name="Le Paslier D."/>
        </authorList>
    </citation>
    <scope>NUCLEOTIDE SEQUENCE</scope>
</reference>
<dbReference type="PANTHER" id="PTHR30096">
    <property type="entry name" value="4,5-DOPA DIOXYGENASE EXTRADIOL-LIKE PROTEIN"/>
    <property type="match status" value="1"/>
</dbReference>
<organism evidence="7">
    <name type="scientific">mine drainage metagenome</name>
    <dbReference type="NCBI Taxonomy" id="410659"/>
    <lineage>
        <taxon>unclassified sequences</taxon>
        <taxon>metagenomes</taxon>
        <taxon>ecological metagenomes</taxon>
    </lineage>
</organism>
<dbReference type="EMBL" id="CABL01000004">
    <property type="protein sequence ID" value="CBH74836.1"/>
    <property type="molecule type" value="Genomic_DNA"/>
</dbReference>
<keyword evidence="5" id="KW-0560">Oxidoreductase</keyword>
<evidence type="ECO:0000256" key="3">
    <source>
        <dbReference type="ARBA" id="ARBA00022723"/>
    </source>
</evidence>
<feature type="domain" description="Extradiol ring-cleavage dioxygenase class III enzyme subunit B" evidence="6">
    <location>
        <begin position="28"/>
        <end position="241"/>
    </location>
</feature>
<evidence type="ECO:0000313" key="7">
    <source>
        <dbReference type="EMBL" id="CBH74836.1"/>
    </source>
</evidence>
<evidence type="ECO:0000256" key="2">
    <source>
        <dbReference type="ARBA" id="ARBA00007581"/>
    </source>
</evidence>
<protein>
    <submittedName>
        <fullName evidence="7">Putative Extradiol ring-cleavage dioxygenase, class III enzyme, subunit B</fullName>
    </submittedName>
</protein>
<dbReference type="Pfam" id="PF02900">
    <property type="entry name" value="LigB"/>
    <property type="match status" value="1"/>
</dbReference>
<dbReference type="GO" id="GO:0016702">
    <property type="term" value="F:oxidoreductase activity, acting on single donors with incorporation of molecular oxygen, incorporation of two atoms of oxygen"/>
    <property type="evidence" value="ECO:0007669"/>
    <property type="project" value="UniProtKB-ARBA"/>
</dbReference>
<sequence length="259" mass="28171">MQPTLYIPHGGGPCFFMEWPGDPWKQLEAYLRALPTTLPERPRAILVISAHWERDLPTVTATPQPSLIYDYTGFPAHTYALRYDAPGSPALAQRVRDLLASAGIASASDERRGLDHGVFVPLKLIFPAADIPVVALSLQHGYDPQRHLAIGAALAPLRAEGVLILGSGMSYHNLGRIFDGHDDGAAAFDAWLNAAALAPADLRAAQFIDWERAPHARDAHPEEDHLVPLFVAAGAASDGAERDYHDVIYGKLISAFRFT</sequence>
<dbReference type="InterPro" id="IPR004183">
    <property type="entry name" value="Xdiol_dOase_suB"/>
</dbReference>
<dbReference type="SUPFAM" id="SSF53213">
    <property type="entry name" value="LigB-like"/>
    <property type="match status" value="1"/>
</dbReference>
<accession>E6PEF1</accession>
<name>E6PEF1_9ZZZZ</name>
<evidence type="ECO:0000259" key="6">
    <source>
        <dbReference type="Pfam" id="PF02900"/>
    </source>
</evidence>
<keyword evidence="3" id="KW-0479">Metal-binding</keyword>
<dbReference type="GO" id="GO:0008270">
    <property type="term" value="F:zinc ion binding"/>
    <property type="evidence" value="ECO:0007669"/>
    <property type="project" value="InterPro"/>
</dbReference>
<gene>
    <name evidence="7" type="ORF">CARN1_0370</name>
</gene>